<evidence type="ECO:0000256" key="4">
    <source>
        <dbReference type="SAM" id="SignalP"/>
    </source>
</evidence>
<proteinExistence type="predicted"/>
<dbReference type="Pfam" id="PF13855">
    <property type="entry name" value="LRR_8"/>
    <property type="match status" value="1"/>
</dbReference>
<dbReference type="PANTHER" id="PTHR24369">
    <property type="entry name" value="ANTIGEN BSP, PUTATIVE-RELATED"/>
    <property type="match status" value="1"/>
</dbReference>
<feature type="chain" id="PRO_5003578746" description="LRRNT domain-containing protein" evidence="4">
    <location>
        <begin position="21"/>
        <end position="188"/>
    </location>
</feature>
<accession>H2YQE9</accession>
<evidence type="ECO:0000256" key="3">
    <source>
        <dbReference type="ARBA" id="ARBA00022737"/>
    </source>
</evidence>
<dbReference type="InterPro" id="IPR050541">
    <property type="entry name" value="LRR_TM_domain-containing"/>
</dbReference>
<reference evidence="5" key="2">
    <citation type="submission" date="2025-08" db="UniProtKB">
        <authorList>
            <consortium name="Ensembl"/>
        </authorList>
    </citation>
    <scope>IDENTIFICATION</scope>
</reference>
<organism evidence="5 6">
    <name type="scientific">Ciona savignyi</name>
    <name type="common">Pacific transparent sea squirt</name>
    <dbReference type="NCBI Taxonomy" id="51511"/>
    <lineage>
        <taxon>Eukaryota</taxon>
        <taxon>Metazoa</taxon>
        <taxon>Chordata</taxon>
        <taxon>Tunicata</taxon>
        <taxon>Ascidiacea</taxon>
        <taxon>Phlebobranchia</taxon>
        <taxon>Cionidae</taxon>
        <taxon>Ciona</taxon>
    </lineage>
</organism>
<dbReference type="PANTHER" id="PTHR24369:SF210">
    <property type="entry name" value="CHAOPTIN-RELATED"/>
    <property type="match status" value="1"/>
</dbReference>
<keyword evidence="2 4" id="KW-0732">Signal</keyword>
<evidence type="ECO:0000313" key="5">
    <source>
        <dbReference type="Ensembl" id="ENSCSAVP00000007557.1"/>
    </source>
</evidence>
<dbReference type="PROSITE" id="PS51450">
    <property type="entry name" value="LRR"/>
    <property type="match status" value="2"/>
</dbReference>
<reference evidence="5" key="3">
    <citation type="submission" date="2025-09" db="UniProtKB">
        <authorList>
            <consortium name="Ensembl"/>
        </authorList>
    </citation>
    <scope>IDENTIFICATION</scope>
</reference>
<protein>
    <recommendedName>
        <fullName evidence="7">LRRNT domain-containing protein</fullName>
    </recommendedName>
</protein>
<dbReference type="InterPro" id="IPR032675">
    <property type="entry name" value="LRR_dom_sf"/>
</dbReference>
<sequence>MCKKLGLLIFSIILYARCHCQLPGEQALPTLFLGPSNTCPSECVAAVRPCDCYTDGFIDCARKQLVNIPSTLPNCAKLINLQHNNITNISVFDFQSIRNADDLKLSFNKITQLPAGAFTHMPNLTKLYITNNLITNIEECTFQGLKSLEFLYMENNLISSIASEAFIGLFKLNTLSLMGNRLSTFNPK</sequence>
<dbReference type="InterPro" id="IPR003591">
    <property type="entry name" value="Leu-rich_rpt_typical-subtyp"/>
</dbReference>
<dbReference type="Gene3D" id="3.80.10.10">
    <property type="entry name" value="Ribonuclease Inhibitor"/>
    <property type="match status" value="1"/>
</dbReference>
<keyword evidence="6" id="KW-1185">Reference proteome</keyword>
<dbReference type="OMA" id="NCAKLIN"/>
<dbReference type="GO" id="GO:0005886">
    <property type="term" value="C:plasma membrane"/>
    <property type="evidence" value="ECO:0007669"/>
    <property type="project" value="TreeGrafter"/>
</dbReference>
<evidence type="ECO:0000256" key="2">
    <source>
        <dbReference type="ARBA" id="ARBA00022729"/>
    </source>
</evidence>
<dbReference type="InterPro" id="IPR001611">
    <property type="entry name" value="Leu-rich_rpt"/>
</dbReference>
<evidence type="ECO:0000256" key="1">
    <source>
        <dbReference type="ARBA" id="ARBA00022614"/>
    </source>
</evidence>
<dbReference type="STRING" id="51511.ENSCSAVP00000007557"/>
<dbReference type="Proteomes" id="UP000007875">
    <property type="component" value="Unassembled WGS sequence"/>
</dbReference>
<dbReference type="HOGENOM" id="CLU_1440596_0_0_1"/>
<dbReference type="eggNOG" id="KOG4237">
    <property type="taxonomic scope" value="Eukaryota"/>
</dbReference>
<feature type="signal peptide" evidence="4">
    <location>
        <begin position="1"/>
        <end position="20"/>
    </location>
</feature>
<dbReference type="InParanoid" id="H2YQE9"/>
<keyword evidence="3" id="KW-0677">Repeat</keyword>
<evidence type="ECO:0008006" key="7">
    <source>
        <dbReference type="Google" id="ProtNLM"/>
    </source>
</evidence>
<name>H2YQE9_CIOSA</name>
<keyword evidence="1" id="KW-0433">Leucine-rich repeat</keyword>
<evidence type="ECO:0000313" key="6">
    <source>
        <dbReference type="Proteomes" id="UP000007875"/>
    </source>
</evidence>
<dbReference type="GeneTree" id="ENSGT00940000167587"/>
<dbReference type="SUPFAM" id="SSF52058">
    <property type="entry name" value="L domain-like"/>
    <property type="match status" value="1"/>
</dbReference>
<dbReference type="SMART" id="SM00369">
    <property type="entry name" value="LRR_TYP"/>
    <property type="match status" value="4"/>
</dbReference>
<dbReference type="Ensembl" id="ENSCSAVT00000007656.1">
    <property type="protein sequence ID" value="ENSCSAVP00000007557.1"/>
    <property type="gene ID" value="ENSCSAVG00000004513.1"/>
</dbReference>
<dbReference type="AlphaFoldDB" id="H2YQE9"/>
<reference evidence="6" key="1">
    <citation type="submission" date="2003-08" db="EMBL/GenBank/DDBJ databases">
        <authorList>
            <person name="Birren B."/>
            <person name="Nusbaum C."/>
            <person name="Abebe A."/>
            <person name="Abouelleil A."/>
            <person name="Adekoya E."/>
            <person name="Ait-zahra M."/>
            <person name="Allen N."/>
            <person name="Allen T."/>
            <person name="An P."/>
            <person name="Anderson M."/>
            <person name="Anderson S."/>
            <person name="Arachchi H."/>
            <person name="Armbruster J."/>
            <person name="Bachantsang P."/>
            <person name="Baldwin J."/>
            <person name="Barry A."/>
            <person name="Bayul T."/>
            <person name="Blitshsteyn B."/>
            <person name="Bloom T."/>
            <person name="Blye J."/>
            <person name="Boguslavskiy L."/>
            <person name="Borowsky M."/>
            <person name="Boukhgalter B."/>
            <person name="Brunache A."/>
            <person name="Butler J."/>
            <person name="Calixte N."/>
            <person name="Calvo S."/>
            <person name="Camarata J."/>
            <person name="Campo K."/>
            <person name="Chang J."/>
            <person name="Cheshatsang Y."/>
            <person name="Citroen M."/>
            <person name="Collymore A."/>
            <person name="Considine T."/>
            <person name="Cook A."/>
            <person name="Cooke P."/>
            <person name="Corum B."/>
            <person name="Cuomo C."/>
            <person name="David R."/>
            <person name="Dawoe T."/>
            <person name="Degray S."/>
            <person name="Dodge S."/>
            <person name="Dooley K."/>
            <person name="Dorje P."/>
            <person name="Dorjee K."/>
            <person name="Dorris L."/>
            <person name="Duffey N."/>
            <person name="Dupes A."/>
            <person name="Elkins T."/>
            <person name="Engels R."/>
            <person name="Erickson J."/>
            <person name="Farina A."/>
            <person name="Faro S."/>
            <person name="Ferreira P."/>
            <person name="Fischer H."/>
            <person name="Fitzgerald M."/>
            <person name="Foley K."/>
            <person name="Gage D."/>
            <person name="Galagan J."/>
            <person name="Gearin G."/>
            <person name="Gnerre S."/>
            <person name="Gnirke A."/>
            <person name="Goyette A."/>
            <person name="Graham J."/>
            <person name="Grandbois E."/>
            <person name="Gyaltsen K."/>
            <person name="Hafez N."/>
            <person name="Hagopian D."/>
            <person name="Hagos B."/>
            <person name="Hall J."/>
            <person name="Hatcher B."/>
            <person name="Heller A."/>
            <person name="Higgins H."/>
            <person name="Honan T."/>
            <person name="Horn A."/>
            <person name="Houde N."/>
            <person name="Hughes L."/>
            <person name="Hulme W."/>
            <person name="Husby E."/>
            <person name="Iliev I."/>
            <person name="Jaffe D."/>
            <person name="Jones C."/>
            <person name="Kamal M."/>
            <person name="Kamat A."/>
            <person name="Kamvysselis M."/>
            <person name="Karlsson E."/>
            <person name="Kells C."/>
            <person name="Kieu A."/>
            <person name="Kisner P."/>
            <person name="Kodira C."/>
            <person name="Kulbokas E."/>
            <person name="Labutti K."/>
            <person name="Lama D."/>
            <person name="Landers T."/>
            <person name="Leger J."/>
            <person name="Levine S."/>
            <person name="Lewis D."/>
            <person name="Lewis T."/>
            <person name="Lindblad-toh K."/>
            <person name="Liu X."/>
            <person name="Lokyitsang T."/>
            <person name="Lokyitsang Y."/>
            <person name="Lucien O."/>
            <person name="Lui A."/>
            <person name="Ma L.J."/>
            <person name="Mabbitt R."/>
            <person name="Macdonald J."/>
            <person name="Maclean C."/>
            <person name="Major J."/>
            <person name="Manning J."/>
            <person name="Marabella R."/>
            <person name="Maru K."/>
            <person name="Matthews C."/>
            <person name="Mauceli E."/>
            <person name="Mccarthy M."/>
            <person name="Mcdonough S."/>
            <person name="Mcghee T."/>
            <person name="Meldrim J."/>
            <person name="Meneus L."/>
            <person name="Mesirov J."/>
            <person name="Mihalev A."/>
            <person name="Mihova T."/>
            <person name="Mikkelsen T."/>
            <person name="Mlenga V."/>
            <person name="Moru K."/>
            <person name="Mozes J."/>
            <person name="Mulrain L."/>
            <person name="Munson G."/>
            <person name="Naylor J."/>
            <person name="Newes C."/>
            <person name="Nguyen C."/>
            <person name="Nguyen N."/>
            <person name="Nguyen T."/>
            <person name="Nicol R."/>
            <person name="Nielsen C."/>
            <person name="Nizzari M."/>
            <person name="Norbu C."/>
            <person name="Norbu N."/>
            <person name="O'donnell P."/>
            <person name="Okoawo O."/>
            <person name="O'leary S."/>
            <person name="Omotosho B."/>
            <person name="O'neill K."/>
            <person name="Osman S."/>
            <person name="Parker S."/>
            <person name="Perrin D."/>
            <person name="Phunkhang P."/>
            <person name="Piqani B."/>
            <person name="Purcell S."/>
            <person name="Rachupka T."/>
            <person name="Ramasamy U."/>
            <person name="Rameau R."/>
            <person name="Ray V."/>
            <person name="Raymond C."/>
            <person name="Retta R."/>
            <person name="Richardson S."/>
            <person name="Rise C."/>
            <person name="Rodriguez J."/>
            <person name="Rogers J."/>
            <person name="Rogov P."/>
            <person name="Rutman M."/>
            <person name="Schupbach R."/>
            <person name="Seaman C."/>
            <person name="Settipalli S."/>
            <person name="Sharpe T."/>
            <person name="Sheridan J."/>
            <person name="Sherpa N."/>
            <person name="Shi J."/>
            <person name="Smirnov S."/>
            <person name="Smith C."/>
            <person name="Sougnez C."/>
            <person name="Spencer B."/>
            <person name="Stalker J."/>
            <person name="Stange-thomann N."/>
            <person name="Stavropoulos S."/>
            <person name="Stetson K."/>
            <person name="Stone C."/>
            <person name="Stone S."/>
            <person name="Stubbs M."/>
            <person name="Talamas J."/>
            <person name="Tchuinga P."/>
            <person name="Tenzing P."/>
            <person name="Tesfaye S."/>
            <person name="Theodore J."/>
            <person name="Thoulutsang Y."/>
            <person name="Topham K."/>
            <person name="Towey S."/>
            <person name="Tsamla T."/>
            <person name="Tsomo N."/>
            <person name="Vallee D."/>
            <person name="Vassiliev H."/>
            <person name="Venkataraman V."/>
            <person name="Vinson J."/>
            <person name="Vo A."/>
            <person name="Wade C."/>
            <person name="Wang S."/>
            <person name="Wangchuk T."/>
            <person name="Wangdi T."/>
            <person name="Whittaker C."/>
            <person name="Wilkinson J."/>
            <person name="Wu Y."/>
            <person name="Wyman D."/>
            <person name="Yadav S."/>
            <person name="Yang S."/>
            <person name="Yang X."/>
            <person name="Yeager S."/>
            <person name="Yee E."/>
            <person name="Young G."/>
            <person name="Zainoun J."/>
            <person name="Zembeck L."/>
            <person name="Zimmer A."/>
            <person name="Zody M."/>
            <person name="Lander E."/>
        </authorList>
    </citation>
    <scope>NUCLEOTIDE SEQUENCE [LARGE SCALE GENOMIC DNA]</scope>
</reference>